<evidence type="ECO:0000313" key="4">
    <source>
        <dbReference type="Proteomes" id="UP001597058"/>
    </source>
</evidence>
<gene>
    <name evidence="3" type="ORF">ACFQ5X_09420</name>
</gene>
<sequence length="269" mass="28134">MTSTDLENDGMAQRELTPLLTDAADGFEVGVAPVQAVMRAGGRRRARRRTVTAVAAVVLAGSTGALALTGLPGTDDPATPAKPAPADGRQVDEPQISHVGFGTYEGKQWGVNVQVWAAPRDRTEATRQMKAMNSWGLTPATTGGPSDLVGRTSYFVLRGYGDSGTRLVAFDTVGKLPRPEGTDIHAVPQPLTGDGAPLRLVVGTVAKTAKQVACHWKDGSTTLAGLAPENSAQRGTQAVIRSVHGYPTANWFVCVAPGSTTYKSAEVTK</sequence>
<keyword evidence="2" id="KW-1133">Transmembrane helix</keyword>
<organism evidence="3 4">
    <name type="scientific">Streptomyces kaempferi</name>
    <dbReference type="NCBI Taxonomy" id="333725"/>
    <lineage>
        <taxon>Bacteria</taxon>
        <taxon>Bacillati</taxon>
        <taxon>Actinomycetota</taxon>
        <taxon>Actinomycetes</taxon>
        <taxon>Kitasatosporales</taxon>
        <taxon>Streptomycetaceae</taxon>
        <taxon>Streptomyces</taxon>
    </lineage>
</organism>
<dbReference type="Proteomes" id="UP001597058">
    <property type="component" value="Unassembled WGS sequence"/>
</dbReference>
<feature type="compositionally biased region" description="Low complexity" evidence="1">
    <location>
        <begin position="69"/>
        <end position="88"/>
    </location>
</feature>
<evidence type="ECO:0000256" key="1">
    <source>
        <dbReference type="SAM" id="MobiDB-lite"/>
    </source>
</evidence>
<evidence type="ECO:0000313" key="3">
    <source>
        <dbReference type="EMBL" id="MFD1306066.1"/>
    </source>
</evidence>
<accession>A0ABW3X9A0</accession>
<name>A0ABW3X9A0_9ACTN</name>
<evidence type="ECO:0000256" key="2">
    <source>
        <dbReference type="SAM" id="Phobius"/>
    </source>
</evidence>
<keyword evidence="4" id="KW-1185">Reference proteome</keyword>
<comment type="caution">
    <text evidence="3">The sequence shown here is derived from an EMBL/GenBank/DDBJ whole genome shotgun (WGS) entry which is preliminary data.</text>
</comment>
<keyword evidence="2" id="KW-0812">Transmembrane</keyword>
<dbReference type="EMBL" id="JBHTMM010000008">
    <property type="protein sequence ID" value="MFD1306066.1"/>
    <property type="molecule type" value="Genomic_DNA"/>
</dbReference>
<keyword evidence="2" id="KW-0472">Membrane</keyword>
<proteinExistence type="predicted"/>
<reference evidence="4" key="1">
    <citation type="journal article" date="2019" name="Int. J. Syst. Evol. Microbiol.">
        <title>The Global Catalogue of Microorganisms (GCM) 10K type strain sequencing project: providing services to taxonomists for standard genome sequencing and annotation.</title>
        <authorList>
            <consortium name="The Broad Institute Genomics Platform"/>
            <consortium name="The Broad Institute Genome Sequencing Center for Infectious Disease"/>
            <person name="Wu L."/>
            <person name="Ma J."/>
        </authorList>
    </citation>
    <scope>NUCLEOTIDE SEQUENCE [LARGE SCALE GENOMIC DNA]</scope>
    <source>
        <strain evidence="4">CGMCC 4.7020</strain>
    </source>
</reference>
<feature type="transmembrane region" description="Helical" evidence="2">
    <location>
        <begin position="51"/>
        <end position="71"/>
    </location>
</feature>
<protein>
    <submittedName>
        <fullName evidence="3">Uncharacterized protein</fullName>
    </submittedName>
</protein>
<dbReference type="RefSeq" id="WP_381238454.1">
    <property type="nucleotide sequence ID" value="NZ_JBHSKH010000056.1"/>
</dbReference>
<feature type="region of interest" description="Disordered" evidence="1">
    <location>
        <begin position="69"/>
        <end position="92"/>
    </location>
</feature>